<dbReference type="InterPro" id="IPR000030">
    <property type="entry name" value="PPE_dom"/>
</dbReference>
<dbReference type="Gene3D" id="1.20.1260.20">
    <property type="entry name" value="PPE superfamily"/>
    <property type="match status" value="1"/>
</dbReference>
<evidence type="ECO:0000259" key="3">
    <source>
        <dbReference type="Pfam" id="PF00823"/>
    </source>
</evidence>
<protein>
    <recommendedName>
        <fullName evidence="3">PPE domain-containing protein</fullName>
    </recommendedName>
</protein>
<gene>
    <name evidence="4" type="ORF">MSTO_57420</name>
</gene>
<dbReference type="SUPFAM" id="SSF140459">
    <property type="entry name" value="PE/PPE dimer-like"/>
    <property type="match status" value="1"/>
</dbReference>
<reference evidence="4 5" key="1">
    <citation type="journal article" date="2019" name="Emerg. Microbes Infect.">
        <title>Comprehensive subspecies identification of 175 nontuberculous mycobacteria species based on 7547 genomic profiles.</title>
        <authorList>
            <person name="Matsumoto Y."/>
            <person name="Kinjo T."/>
            <person name="Motooka D."/>
            <person name="Nabeya D."/>
            <person name="Jung N."/>
            <person name="Uechi K."/>
            <person name="Horii T."/>
            <person name="Iida T."/>
            <person name="Fujita J."/>
            <person name="Nakamura S."/>
        </authorList>
    </citation>
    <scope>NUCLEOTIDE SEQUENCE [LARGE SCALE GENOMIC DNA]</scope>
    <source>
        <strain evidence="4 5">JCM 17783</strain>
    </source>
</reference>
<dbReference type="Pfam" id="PF00823">
    <property type="entry name" value="PPE"/>
    <property type="match status" value="1"/>
</dbReference>
<feature type="region of interest" description="Disordered" evidence="2">
    <location>
        <begin position="105"/>
        <end position="127"/>
    </location>
</feature>
<feature type="domain" description="PPE" evidence="3">
    <location>
        <begin position="2"/>
        <end position="106"/>
    </location>
</feature>
<dbReference type="AlphaFoldDB" id="A0A7I7QHK1"/>
<proteinExistence type="inferred from homology"/>
<dbReference type="PANTHER" id="PTHR46766">
    <property type="entry name" value="GLUTAMINE-RICH PROTEIN 2"/>
    <property type="match status" value="1"/>
</dbReference>
<dbReference type="PANTHER" id="PTHR46766:SF1">
    <property type="entry name" value="GLUTAMINE-RICH PROTEIN 2"/>
    <property type="match status" value="1"/>
</dbReference>
<dbReference type="GO" id="GO:0052572">
    <property type="term" value="P:response to host immune response"/>
    <property type="evidence" value="ECO:0007669"/>
    <property type="project" value="TreeGrafter"/>
</dbReference>
<evidence type="ECO:0000256" key="2">
    <source>
        <dbReference type="SAM" id="MobiDB-lite"/>
    </source>
</evidence>
<dbReference type="EMBL" id="AP022587">
    <property type="protein sequence ID" value="BBY25537.1"/>
    <property type="molecule type" value="Genomic_DNA"/>
</dbReference>
<evidence type="ECO:0000256" key="1">
    <source>
        <dbReference type="ARBA" id="ARBA00010652"/>
    </source>
</evidence>
<evidence type="ECO:0000313" key="4">
    <source>
        <dbReference type="EMBL" id="BBY25537.1"/>
    </source>
</evidence>
<keyword evidence="5" id="KW-1185">Reference proteome</keyword>
<name>A0A7I7QHK1_9MYCO</name>
<dbReference type="Proteomes" id="UP000467130">
    <property type="component" value="Chromosome"/>
</dbReference>
<dbReference type="InterPro" id="IPR038332">
    <property type="entry name" value="PPE_sf"/>
</dbReference>
<dbReference type="KEGG" id="msto:MSTO_57420"/>
<evidence type="ECO:0000313" key="5">
    <source>
        <dbReference type="Proteomes" id="UP000467130"/>
    </source>
</evidence>
<comment type="similarity">
    <text evidence="1">Belongs to the mycobacterial PPE family.</text>
</comment>
<sequence length="127" mass="12943">MGWDAAAATAAVGKYAEWTATSAATVDLTAAKAQETTAAFETTFAMTVPPAADPANRSFLQALVATNFLGQNGTAIATTEADYAQMWGQDVTAMDGYAAASGAASTVAPFTPPNQETNATMIARSPD</sequence>
<organism evidence="4 5">
    <name type="scientific">Mycobacterium stomatepiae</name>
    <dbReference type="NCBI Taxonomy" id="470076"/>
    <lineage>
        <taxon>Bacteria</taxon>
        <taxon>Bacillati</taxon>
        <taxon>Actinomycetota</taxon>
        <taxon>Actinomycetes</taxon>
        <taxon>Mycobacteriales</taxon>
        <taxon>Mycobacteriaceae</taxon>
        <taxon>Mycobacterium</taxon>
        <taxon>Mycobacterium simiae complex</taxon>
    </lineage>
</organism>
<accession>A0A7I7QHK1</accession>